<dbReference type="VEuPathDB" id="FungiDB:P168DRAFT_287460"/>
<gene>
    <name evidence="2" type="ORF">P168DRAFT_287460</name>
</gene>
<feature type="compositionally biased region" description="Basic and acidic residues" evidence="1">
    <location>
        <begin position="291"/>
        <end position="300"/>
    </location>
</feature>
<feature type="compositionally biased region" description="Basic and acidic residues" evidence="1">
    <location>
        <begin position="133"/>
        <end position="143"/>
    </location>
</feature>
<name>A0A2I1DAN4_ASPC2</name>
<feature type="compositionally biased region" description="Basic and acidic residues" evidence="1">
    <location>
        <begin position="163"/>
        <end position="178"/>
    </location>
</feature>
<feature type="compositionally biased region" description="Basic and acidic residues" evidence="1">
    <location>
        <begin position="568"/>
        <end position="580"/>
    </location>
</feature>
<accession>A0A2I1DAN4</accession>
<feature type="compositionally biased region" description="Basic and acidic residues" evidence="1">
    <location>
        <begin position="187"/>
        <end position="207"/>
    </location>
</feature>
<dbReference type="RefSeq" id="XP_024695530.1">
    <property type="nucleotide sequence ID" value="XM_024836581.1"/>
</dbReference>
<dbReference type="AlphaFoldDB" id="A0A2I1DAN4"/>
<evidence type="ECO:0000313" key="3">
    <source>
        <dbReference type="Proteomes" id="UP000234254"/>
    </source>
</evidence>
<dbReference type="EMBL" id="MSFM01000002">
    <property type="protein sequence ID" value="PKY06936.1"/>
    <property type="molecule type" value="Genomic_DNA"/>
</dbReference>
<feature type="compositionally biased region" description="Basic and acidic residues" evidence="1">
    <location>
        <begin position="592"/>
        <end position="604"/>
    </location>
</feature>
<feature type="compositionally biased region" description="Basic and acidic residues" evidence="1">
    <location>
        <begin position="311"/>
        <end position="330"/>
    </location>
</feature>
<feature type="compositionally biased region" description="Low complexity" evidence="1">
    <location>
        <begin position="680"/>
        <end position="696"/>
    </location>
</feature>
<dbReference type="Proteomes" id="UP000234254">
    <property type="component" value="Unassembled WGS sequence"/>
</dbReference>
<feature type="compositionally biased region" description="Pro residues" evidence="1">
    <location>
        <begin position="657"/>
        <end position="669"/>
    </location>
</feature>
<feature type="region of interest" description="Disordered" evidence="1">
    <location>
        <begin position="490"/>
        <end position="518"/>
    </location>
</feature>
<feature type="compositionally biased region" description="Basic and acidic residues" evidence="1">
    <location>
        <begin position="66"/>
        <end position="76"/>
    </location>
</feature>
<feature type="compositionally biased region" description="Polar residues" evidence="1">
    <location>
        <begin position="99"/>
        <end position="111"/>
    </location>
</feature>
<dbReference type="OrthoDB" id="5367584at2759"/>
<proteinExistence type="predicted"/>
<dbReference type="GeneID" id="36544105"/>
<comment type="caution">
    <text evidence="2">The sequence shown here is derived from an EMBL/GenBank/DDBJ whole genome shotgun (WGS) entry which is preliminary data.</text>
</comment>
<protein>
    <submittedName>
        <fullName evidence="2">Uncharacterized protein</fullName>
    </submittedName>
</protein>
<feature type="region of interest" description="Disordered" evidence="1">
    <location>
        <begin position="243"/>
        <end position="342"/>
    </location>
</feature>
<feature type="region of interest" description="Disordered" evidence="1">
    <location>
        <begin position="651"/>
        <end position="742"/>
    </location>
</feature>
<feature type="region of interest" description="Disordered" evidence="1">
    <location>
        <begin position="568"/>
        <end position="604"/>
    </location>
</feature>
<dbReference type="Pfam" id="PF12709">
    <property type="entry name" value="Fungal_TACC"/>
    <property type="match status" value="1"/>
</dbReference>
<keyword evidence="3" id="KW-1185">Reference proteome</keyword>
<dbReference type="InterPro" id="IPR024312">
    <property type="entry name" value="TACC_fungi"/>
</dbReference>
<sequence length="759" mass="84045">MPTVLSPLASSRQNSRTQSPRVSDLGVEKSGNYEDENGTFSSPKKAVDDYTNANDQMSYDATYESGADREHMDESAHITSSSPSMYDAPERVSDFQPLRNRQLSAATTELSATPRKRSYEILPGDVGVDEDTDDRHKKGKDDSEISVFADEESRAANGQDFNMGRKDIGSSVLEEKLNEGMSSVLQGDHDEASGERGNTDLQERDDAPDTTMDDSYDAMEDTHLSTFSAVPNVDMTCFADLKRNSPIKGARPLPKSPSKVDDFKCSTPPRNSPRKSTLLDFSSPAASPTPRKREPRDLERGSGTPNLLDLADQHDLFPRRRYSVQKERYSPSRRSPLRTVRESLRSPAKISLLDFDIPAAPTPRSIPTVTPRELESLKSGFMSEISSLKATLSGKEAEVASLKQAIADAERRVGEALEEVRNEAARKEALEIDQAEWQRRGQEMEDVLRTVRAEIVEGEQEKERLLQRVEEAEKSRDQLESRVVEIETQLTAARRSAPSDVGSSERSRTAEETANEVQDAVEKVARELHTLYKSKHETKVAALKKSYEARWEKRVRDAEKKFKTATEENERLKVERDHAMSEAARPDSSLLVHEKDEHEADKRVLEAQIKGLQQEMAALKDDGERVRMELKMERAEKGELVAAVDEWLLIQAQQQQPPAPSETQSPPPSREVESPEPAESEPAVEAPRRSVSVSRGGPSGIRLPSTGVTPGGEKRVPNKIPTPGNRHARGNSGGKSGIAVFTPGRAGIMGSIERMGRGA</sequence>
<evidence type="ECO:0000256" key="1">
    <source>
        <dbReference type="SAM" id="MobiDB-lite"/>
    </source>
</evidence>
<feature type="compositionally biased region" description="Acidic residues" evidence="1">
    <location>
        <begin position="208"/>
        <end position="218"/>
    </location>
</feature>
<evidence type="ECO:0000313" key="2">
    <source>
        <dbReference type="EMBL" id="PKY06936.1"/>
    </source>
</evidence>
<organism evidence="2 3">
    <name type="scientific">Aspergillus campestris (strain IBT 28561)</name>
    <dbReference type="NCBI Taxonomy" id="1392248"/>
    <lineage>
        <taxon>Eukaryota</taxon>
        <taxon>Fungi</taxon>
        <taxon>Dikarya</taxon>
        <taxon>Ascomycota</taxon>
        <taxon>Pezizomycotina</taxon>
        <taxon>Eurotiomycetes</taxon>
        <taxon>Eurotiomycetidae</taxon>
        <taxon>Eurotiales</taxon>
        <taxon>Aspergillaceae</taxon>
        <taxon>Aspergillus</taxon>
        <taxon>Aspergillus subgen. Circumdati</taxon>
    </lineage>
</organism>
<feature type="region of interest" description="Disordered" evidence="1">
    <location>
        <begin position="1"/>
        <end position="218"/>
    </location>
</feature>
<reference evidence="2" key="1">
    <citation type="submission" date="2016-12" db="EMBL/GenBank/DDBJ databases">
        <title>The genomes of Aspergillus section Nigri reveals drivers in fungal speciation.</title>
        <authorList>
            <consortium name="DOE Joint Genome Institute"/>
            <person name="Vesth T.C."/>
            <person name="Nybo J."/>
            <person name="Theobald S."/>
            <person name="Brandl J."/>
            <person name="Frisvad J.C."/>
            <person name="Nielsen K.F."/>
            <person name="Lyhne E.K."/>
            <person name="Kogle M.E."/>
            <person name="Kuo A."/>
            <person name="Riley R."/>
            <person name="Clum A."/>
            <person name="Nolan M."/>
            <person name="Lipzen A."/>
            <person name="Salamov A."/>
            <person name="Henrissat B."/>
            <person name="Wiebenga A."/>
            <person name="De vries R.P."/>
            <person name="Grigoriev I.V."/>
            <person name="Mortensen U.H."/>
            <person name="Andersen M.R."/>
            <person name="Baker S.E."/>
        </authorList>
    </citation>
    <scope>NUCLEOTIDE SEQUENCE</scope>
    <source>
        <strain evidence="2">IBT 28561</strain>
    </source>
</reference>
<feature type="compositionally biased region" description="Polar residues" evidence="1">
    <location>
        <begin position="8"/>
        <end position="21"/>
    </location>
</feature>